<dbReference type="GO" id="GO:0016020">
    <property type="term" value="C:membrane"/>
    <property type="evidence" value="ECO:0007669"/>
    <property type="project" value="InterPro"/>
</dbReference>
<dbReference type="InterPro" id="IPR005805">
    <property type="entry name" value="Rieske_Fe-S_prot_C"/>
</dbReference>
<dbReference type="SUPFAM" id="SSF50022">
    <property type="entry name" value="ISP domain"/>
    <property type="match status" value="1"/>
</dbReference>
<dbReference type="GO" id="GO:0005737">
    <property type="term" value="C:cytoplasm"/>
    <property type="evidence" value="ECO:0007669"/>
    <property type="project" value="TreeGrafter"/>
</dbReference>
<dbReference type="PANTHER" id="PTHR13847:SF274">
    <property type="entry name" value="RIESKE 2FE-2S IRON-SULFUR PROTEIN YHFW-RELATED"/>
    <property type="match status" value="1"/>
</dbReference>
<dbReference type="GO" id="GO:0051537">
    <property type="term" value="F:2 iron, 2 sulfur cluster binding"/>
    <property type="evidence" value="ECO:0007669"/>
    <property type="project" value="UniProtKB-KW"/>
</dbReference>
<organism evidence="7 8">
    <name type="scientific">Paenibacillus radicis</name>
    <name type="common">ex Gao et al. 2016</name>
    <dbReference type="NCBI Taxonomy" id="1737354"/>
    <lineage>
        <taxon>Bacteria</taxon>
        <taxon>Bacillati</taxon>
        <taxon>Bacillota</taxon>
        <taxon>Bacilli</taxon>
        <taxon>Bacillales</taxon>
        <taxon>Paenibacillaceae</taxon>
        <taxon>Paenibacillus</taxon>
    </lineage>
</organism>
<dbReference type="EMBL" id="BMHY01000004">
    <property type="protein sequence ID" value="GGG70793.1"/>
    <property type="molecule type" value="Genomic_DNA"/>
</dbReference>
<dbReference type="InterPro" id="IPR038010">
    <property type="entry name" value="YhfW_C"/>
</dbReference>
<evidence type="ECO:0000256" key="2">
    <source>
        <dbReference type="ARBA" id="ARBA00022723"/>
    </source>
</evidence>
<dbReference type="Proteomes" id="UP000600247">
    <property type="component" value="Unassembled WGS sequence"/>
</dbReference>
<dbReference type="PROSITE" id="PS51296">
    <property type="entry name" value="RIESKE"/>
    <property type="match status" value="1"/>
</dbReference>
<keyword evidence="1" id="KW-0001">2Fe-2S</keyword>
<dbReference type="InterPro" id="IPR006076">
    <property type="entry name" value="FAD-dep_OxRdtase"/>
</dbReference>
<evidence type="ECO:0000256" key="3">
    <source>
        <dbReference type="ARBA" id="ARBA00023004"/>
    </source>
</evidence>
<dbReference type="Gene3D" id="3.30.9.10">
    <property type="entry name" value="D-Amino Acid Oxidase, subunit A, domain 2"/>
    <property type="match status" value="1"/>
</dbReference>
<dbReference type="GO" id="GO:0016705">
    <property type="term" value="F:oxidoreductase activity, acting on paired donors, with incorporation or reduction of molecular oxygen"/>
    <property type="evidence" value="ECO:0007669"/>
    <property type="project" value="UniProtKB-ARBA"/>
</dbReference>
<evidence type="ECO:0000256" key="4">
    <source>
        <dbReference type="ARBA" id="ARBA00023014"/>
    </source>
</evidence>
<accession>A0A917H7T9</accession>
<keyword evidence="3" id="KW-0408">Iron</keyword>
<reference evidence="7 8" key="1">
    <citation type="journal article" date="2014" name="Int. J. Syst. Evol. Microbiol.">
        <title>Complete genome sequence of Corynebacterium casei LMG S-19264T (=DSM 44701T), isolated from a smear-ripened cheese.</title>
        <authorList>
            <consortium name="US DOE Joint Genome Institute (JGI-PGF)"/>
            <person name="Walter F."/>
            <person name="Albersmeier A."/>
            <person name="Kalinowski J."/>
            <person name="Ruckert C."/>
        </authorList>
    </citation>
    <scope>NUCLEOTIDE SEQUENCE [LARGE SCALE GENOMIC DNA]</scope>
    <source>
        <strain evidence="7 8">CGMCC 1.15286</strain>
    </source>
</reference>
<dbReference type="Gene3D" id="2.102.10.10">
    <property type="entry name" value="Rieske [2Fe-2S] iron-sulphur domain"/>
    <property type="match status" value="1"/>
</dbReference>
<keyword evidence="4" id="KW-0411">Iron-sulfur</keyword>
<dbReference type="PANTHER" id="PTHR13847">
    <property type="entry name" value="SARCOSINE DEHYDROGENASE-RELATED"/>
    <property type="match status" value="1"/>
</dbReference>
<dbReference type="Pfam" id="PF01266">
    <property type="entry name" value="DAO"/>
    <property type="match status" value="1"/>
</dbReference>
<evidence type="ECO:0000313" key="7">
    <source>
        <dbReference type="EMBL" id="GGG70793.1"/>
    </source>
</evidence>
<keyword evidence="5" id="KW-1015">Disulfide bond</keyword>
<dbReference type="Gene3D" id="3.50.50.60">
    <property type="entry name" value="FAD/NAD(P)-binding domain"/>
    <property type="match status" value="1"/>
</dbReference>
<protein>
    <submittedName>
        <fullName evidence="7">(2Fe-2S)-binding protein</fullName>
    </submittedName>
</protein>
<comment type="caution">
    <text evidence="7">The sequence shown here is derived from an EMBL/GenBank/DDBJ whole genome shotgun (WGS) entry which is preliminary data.</text>
</comment>
<dbReference type="AlphaFoldDB" id="A0A917H7T9"/>
<dbReference type="PRINTS" id="PR00162">
    <property type="entry name" value="RIESKE"/>
</dbReference>
<proteinExistence type="predicted"/>
<dbReference type="CDD" id="cd03477">
    <property type="entry name" value="Rieske_YhfW_C"/>
    <property type="match status" value="1"/>
</dbReference>
<dbReference type="GO" id="GO:0046872">
    <property type="term" value="F:metal ion binding"/>
    <property type="evidence" value="ECO:0007669"/>
    <property type="project" value="UniProtKB-KW"/>
</dbReference>
<evidence type="ECO:0000259" key="6">
    <source>
        <dbReference type="PROSITE" id="PS51296"/>
    </source>
</evidence>
<keyword evidence="8" id="KW-1185">Reference proteome</keyword>
<dbReference type="InterPro" id="IPR036188">
    <property type="entry name" value="FAD/NAD-bd_sf"/>
</dbReference>
<dbReference type="InterPro" id="IPR036922">
    <property type="entry name" value="Rieske_2Fe-2S_sf"/>
</dbReference>
<dbReference type="FunFam" id="2.102.10.10:FF:000014">
    <property type="entry name" value="Oxidoreductase, FAD dependent"/>
    <property type="match status" value="1"/>
</dbReference>
<dbReference type="SUPFAM" id="SSF51905">
    <property type="entry name" value="FAD/NAD(P)-binding domain"/>
    <property type="match status" value="1"/>
</dbReference>
<evidence type="ECO:0000256" key="5">
    <source>
        <dbReference type="ARBA" id="ARBA00023157"/>
    </source>
</evidence>
<dbReference type="GO" id="GO:0004497">
    <property type="term" value="F:monooxygenase activity"/>
    <property type="evidence" value="ECO:0007669"/>
    <property type="project" value="UniProtKB-ARBA"/>
</dbReference>
<gene>
    <name evidence="7" type="ORF">GCM10010918_27780</name>
</gene>
<evidence type="ECO:0000313" key="8">
    <source>
        <dbReference type="Proteomes" id="UP000600247"/>
    </source>
</evidence>
<dbReference type="RefSeq" id="WP_188889759.1">
    <property type="nucleotide sequence ID" value="NZ_BMHY01000004.1"/>
</dbReference>
<name>A0A917H7T9_9BACL</name>
<dbReference type="InterPro" id="IPR017941">
    <property type="entry name" value="Rieske_2Fe-2S"/>
</dbReference>
<evidence type="ECO:0000256" key="1">
    <source>
        <dbReference type="ARBA" id="ARBA00022714"/>
    </source>
</evidence>
<keyword evidence="2" id="KW-0479">Metal-binding</keyword>
<dbReference type="Pfam" id="PF00355">
    <property type="entry name" value="Rieske"/>
    <property type="match status" value="1"/>
</dbReference>
<feature type="domain" description="Rieske" evidence="6">
    <location>
        <begin position="423"/>
        <end position="508"/>
    </location>
</feature>
<sequence>MTDRQALPQFPQSYWIETSKERQSYPKLDRDLDIDVAVIGGGISGVTTAYVLSQQGYKVALIEAGELLGGTTGHTTAKITAQHDLIYDELISQQGKEQAELYYQAAEEAARFIKHTIEEHRISCGYSHQNAYLTADSDDGIEKLKKEWSAYQELGIKGDYLNEVPLNIPCKAALVMHSQAQFHPLEYLRSLIDRIAESGGIICEHTTAVDLTEGEQPVVLTNEGHKITARHVAICTHFPFHDGLGFYFARMHAERSYVLGIQTDERYPGGIYLSAEEPKRSIRVTDHPDDIILIGGQSHKAGQGMCTFNHYEALQDYAEQHFKVKKIVYRWSAQDLVTGDKLPFIGRIKASTPNVYVATGFRKWGMTTGTAAALLIRDLIEGTENRYEELFAPSRGMNAAAWKDLIVENLDVAKHLISGKVSRPKRWAEELENGEGSVVFVHGKKAGAYRDTEGKLHLVDTTCTHLGCEVEWNDGDRSWDCPCHGSRFSIEGEVMEGPAEKPLKKLTL</sequence>